<proteinExistence type="predicted"/>
<dbReference type="Gene3D" id="3.30.300.20">
    <property type="match status" value="1"/>
</dbReference>
<name>A0A182E4W1_ONCOC</name>
<dbReference type="InterPro" id="IPR015946">
    <property type="entry name" value="KH_dom-like_a/b"/>
</dbReference>
<keyword evidence="2" id="KW-1185">Reference proteome</keyword>
<sequence>MEDRIDMSKQFSKKHQFIMDALFKAEPNHFFRKEFFLTVIQVNRLSSHAEIIIMAIKSQNILHERERRHRDLMLAV</sequence>
<dbReference type="STRING" id="42157.A0A182E4W1"/>
<dbReference type="WBParaSite" id="nOo.2.0.1.t03035-RA">
    <property type="protein sequence ID" value="nOo.2.0.1.t03035-RA"/>
    <property type="gene ID" value="nOo.2.0.1.g03035"/>
</dbReference>
<evidence type="ECO:0000313" key="2">
    <source>
        <dbReference type="Proteomes" id="UP000271087"/>
    </source>
</evidence>
<evidence type="ECO:0000313" key="1">
    <source>
        <dbReference type="EMBL" id="VDK67718.1"/>
    </source>
</evidence>
<dbReference type="AlphaFoldDB" id="A0A182E4W1"/>
<dbReference type="EMBL" id="UYRW01000538">
    <property type="protein sequence ID" value="VDK67718.1"/>
    <property type="molecule type" value="Genomic_DNA"/>
</dbReference>
<reference evidence="1 2" key="2">
    <citation type="submission" date="2018-08" db="EMBL/GenBank/DDBJ databases">
        <authorList>
            <person name="Laetsch R D."/>
            <person name="Stevens L."/>
            <person name="Kumar S."/>
            <person name="Blaxter L. M."/>
        </authorList>
    </citation>
    <scope>NUCLEOTIDE SEQUENCE [LARGE SCALE GENOMIC DNA]</scope>
</reference>
<dbReference type="Proteomes" id="UP000271087">
    <property type="component" value="Unassembled WGS sequence"/>
</dbReference>
<gene>
    <name evidence="1" type="ORF">NOO_LOCUS3035</name>
</gene>
<evidence type="ECO:0000313" key="3">
    <source>
        <dbReference type="WBParaSite" id="nOo.2.0.1.t03035-RA"/>
    </source>
</evidence>
<protein>
    <submittedName>
        <fullName evidence="3">GLOBIN domain-containing protein</fullName>
    </submittedName>
</protein>
<reference evidence="3" key="1">
    <citation type="submission" date="2016-06" db="UniProtKB">
        <authorList>
            <consortium name="WormBaseParasite"/>
        </authorList>
    </citation>
    <scope>IDENTIFICATION</scope>
</reference>
<accession>A0A182E4W1</accession>
<organism evidence="3">
    <name type="scientific">Onchocerca ochengi</name>
    <name type="common">Filarial nematode worm</name>
    <dbReference type="NCBI Taxonomy" id="42157"/>
    <lineage>
        <taxon>Eukaryota</taxon>
        <taxon>Metazoa</taxon>
        <taxon>Ecdysozoa</taxon>
        <taxon>Nematoda</taxon>
        <taxon>Chromadorea</taxon>
        <taxon>Rhabditida</taxon>
        <taxon>Spirurina</taxon>
        <taxon>Spiruromorpha</taxon>
        <taxon>Filarioidea</taxon>
        <taxon>Onchocercidae</taxon>
        <taxon>Onchocerca</taxon>
    </lineage>
</organism>